<dbReference type="InterPro" id="IPR015421">
    <property type="entry name" value="PyrdxlP-dep_Trfase_major"/>
</dbReference>
<protein>
    <submittedName>
        <fullName evidence="7">PLP-dependent aminotransferase family protein</fullName>
    </submittedName>
</protein>
<keyword evidence="5" id="KW-0804">Transcription</keyword>
<dbReference type="PROSITE" id="PS50949">
    <property type="entry name" value="HTH_GNTR"/>
    <property type="match status" value="1"/>
</dbReference>
<keyword evidence="2" id="KW-0663">Pyridoxal phosphate</keyword>
<dbReference type="Gene3D" id="3.90.1150.10">
    <property type="entry name" value="Aspartate Aminotransferase, domain 1"/>
    <property type="match status" value="1"/>
</dbReference>
<gene>
    <name evidence="7" type="ORF">GCM10022421_21340</name>
</gene>
<dbReference type="InterPro" id="IPR004839">
    <property type="entry name" value="Aminotransferase_I/II_large"/>
</dbReference>
<evidence type="ECO:0000256" key="4">
    <source>
        <dbReference type="ARBA" id="ARBA00023125"/>
    </source>
</evidence>
<dbReference type="Pfam" id="PF00392">
    <property type="entry name" value="GntR"/>
    <property type="match status" value="1"/>
</dbReference>
<proteinExistence type="inferred from homology"/>
<evidence type="ECO:0000256" key="2">
    <source>
        <dbReference type="ARBA" id="ARBA00022898"/>
    </source>
</evidence>
<dbReference type="CDD" id="cd00609">
    <property type="entry name" value="AAT_like"/>
    <property type="match status" value="1"/>
</dbReference>
<comment type="caution">
    <text evidence="7">The sequence shown here is derived from an EMBL/GenBank/DDBJ whole genome shotgun (WGS) entry which is preliminary data.</text>
</comment>
<dbReference type="SUPFAM" id="SSF53383">
    <property type="entry name" value="PLP-dependent transferases"/>
    <property type="match status" value="1"/>
</dbReference>
<dbReference type="PANTHER" id="PTHR46577:SF2">
    <property type="entry name" value="TRANSCRIPTIONAL REGULATORY PROTEIN"/>
    <property type="match status" value="1"/>
</dbReference>
<dbReference type="InterPro" id="IPR036390">
    <property type="entry name" value="WH_DNA-bd_sf"/>
</dbReference>
<dbReference type="GO" id="GO:0008483">
    <property type="term" value="F:transaminase activity"/>
    <property type="evidence" value="ECO:0007669"/>
    <property type="project" value="UniProtKB-KW"/>
</dbReference>
<evidence type="ECO:0000313" key="7">
    <source>
        <dbReference type="EMBL" id="GAA3713770.1"/>
    </source>
</evidence>
<keyword evidence="7" id="KW-0032">Aminotransferase</keyword>
<dbReference type="Gene3D" id="3.40.640.10">
    <property type="entry name" value="Type I PLP-dependent aspartate aminotransferase-like (Major domain)"/>
    <property type="match status" value="1"/>
</dbReference>
<dbReference type="RefSeq" id="WP_344964846.1">
    <property type="nucleotide sequence ID" value="NZ_BAABDS010000035.1"/>
</dbReference>
<evidence type="ECO:0000256" key="1">
    <source>
        <dbReference type="ARBA" id="ARBA00005384"/>
    </source>
</evidence>
<evidence type="ECO:0000313" key="8">
    <source>
        <dbReference type="Proteomes" id="UP001501479"/>
    </source>
</evidence>
<dbReference type="CDD" id="cd07377">
    <property type="entry name" value="WHTH_GntR"/>
    <property type="match status" value="1"/>
</dbReference>
<evidence type="ECO:0000259" key="6">
    <source>
        <dbReference type="PROSITE" id="PS50949"/>
    </source>
</evidence>
<dbReference type="InterPro" id="IPR015424">
    <property type="entry name" value="PyrdxlP-dep_Trfase"/>
</dbReference>
<keyword evidence="3" id="KW-0805">Transcription regulation</keyword>
<dbReference type="InterPro" id="IPR036388">
    <property type="entry name" value="WH-like_DNA-bd_sf"/>
</dbReference>
<dbReference type="Pfam" id="PF00155">
    <property type="entry name" value="Aminotran_1_2"/>
    <property type="match status" value="1"/>
</dbReference>
<dbReference type="Proteomes" id="UP001501479">
    <property type="component" value="Unassembled WGS sequence"/>
</dbReference>
<evidence type="ECO:0000256" key="3">
    <source>
        <dbReference type="ARBA" id="ARBA00023015"/>
    </source>
</evidence>
<organism evidence="7 8">
    <name type="scientific">Oceanisphaera sediminis</name>
    <dbReference type="NCBI Taxonomy" id="981381"/>
    <lineage>
        <taxon>Bacteria</taxon>
        <taxon>Pseudomonadati</taxon>
        <taxon>Pseudomonadota</taxon>
        <taxon>Gammaproteobacteria</taxon>
        <taxon>Aeromonadales</taxon>
        <taxon>Aeromonadaceae</taxon>
        <taxon>Oceanisphaera</taxon>
    </lineage>
</organism>
<sequence length="472" mass="52625">MTRYEQLAQQLREQIRTGVWQEGDKLPSLRETVRRSGLSLMTVLSAYQLLESQGWVRSRPQSGYFVAPAREATRYSFPQQPLQPAETVDINAFIFSVLQAGNNPDCVALGSAFPDPSLFPQHQLSRALIRVARQMHADVTGVTLPPGCADLRRSIAQRYAARGMEISPDEIVITSGALEALNLSLQALTQPGDWVVVESPAFYGALQAIERHHLKAVAVATDPQQGMDLDALAQALQQYPVKACWLMSHCQNPLGGTMPNANKQRLLALLAEHQISLIEDDVYGELYAGLTPPRPAKAWDTQGRVLHCGSFSKTLATGFRIGWVAAGQQAEAIQRLQLMSTLSTSAPMQLALADYLSSHRYDKHLHTLRRTLEQRKHIFYRAIQREFPASIRVYYAEGSYFLWLELPPHCCATRLYRRALKAGITIAPGRMFAAGEQYRHCFRLNASLPWNARSEAAIKQLAALIAEQLALR</sequence>
<comment type="similarity">
    <text evidence="1">In the C-terminal section; belongs to the class-I pyridoxal-phosphate-dependent aminotransferase family.</text>
</comment>
<dbReference type="InterPro" id="IPR051446">
    <property type="entry name" value="HTH_trans_reg/aminotransferase"/>
</dbReference>
<keyword evidence="4" id="KW-0238">DNA-binding</keyword>
<feature type="domain" description="HTH gntR-type" evidence="6">
    <location>
        <begin position="1"/>
        <end position="69"/>
    </location>
</feature>
<dbReference type="EMBL" id="BAABDS010000035">
    <property type="protein sequence ID" value="GAA3713770.1"/>
    <property type="molecule type" value="Genomic_DNA"/>
</dbReference>
<accession>A0ABP7E5S1</accession>
<dbReference type="SUPFAM" id="SSF46785">
    <property type="entry name" value="Winged helix' DNA-binding domain"/>
    <property type="match status" value="1"/>
</dbReference>
<keyword evidence="8" id="KW-1185">Reference proteome</keyword>
<dbReference type="InterPro" id="IPR000524">
    <property type="entry name" value="Tscrpt_reg_HTH_GntR"/>
</dbReference>
<dbReference type="PANTHER" id="PTHR46577">
    <property type="entry name" value="HTH-TYPE TRANSCRIPTIONAL REGULATORY PROTEIN GABR"/>
    <property type="match status" value="1"/>
</dbReference>
<reference evidence="8" key="1">
    <citation type="journal article" date="2019" name="Int. J. Syst. Evol. Microbiol.">
        <title>The Global Catalogue of Microorganisms (GCM) 10K type strain sequencing project: providing services to taxonomists for standard genome sequencing and annotation.</title>
        <authorList>
            <consortium name="The Broad Institute Genomics Platform"/>
            <consortium name="The Broad Institute Genome Sequencing Center for Infectious Disease"/>
            <person name="Wu L."/>
            <person name="Ma J."/>
        </authorList>
    </citation>
    <scope>NUCLEOTIDE SEQUENCE [LARGE SCALE GENOMIC DNA]</scope>
    <source>
        <strain evidence="8">JCM 17329</strain>
    </source>
</reference>
<keyword evidence="7" id="KW-0808">Transferase</keyword>
<evidence type="ECO:0000256" key="5">
    <source>
        <dbReference type="ARBA" id="ARBA00023163"/>
    </source>
</evidence>
<name>A0ABP7E5S1_9GAMM</name>
<dbReference type="InterPro" id="IPR015422">
    <property type="entry name" value="PyrdxlP-dep_Trfase_small"/>
</dbReference>
<dbReference type="Gene3D" id="1.10.10.10">
    <property type="entry name" value="Winged helix-like DNA-binding domain superfamily/Winged helix DNA-binding domain"/>
    <property type="match status" value="1"/>
</dbReference>
<dbReference type="SMART" id="SM00345">
    <property type="entry name" value="HTH_GNTR"/>
    <property type="match status" value="1"/>
</dbReference>